<dbReference type="GO" id="GO:0048039">
    <property type="term" value="F:ubiquinone binding"/>
    <property type="evidence" value="ECO:0007669"/>
    <property type="project" value="TreeGrafter"/>
</dbReference>
<comment type="similarity">
    <text evidence="2">Belongs to the complex I subunit 4 family.</text>
</comment>
<comment type="subcellular location">
    <subcellularLocation>
        <location evidence="1">Endomembrane system</location>
        <topology evidence="1">Multi-pass membrane protein</topology>
    </subcellularLocation>
    <subcellularLocation>
        <location evidence="6">Membrane</location>
        <topology evidence="6">Multi-pass membrane protein</topology>
    </subcellularLocation>
</comment>
<dbReference type="PANTHER" id="PTHR43507:SF4">
    <property type="entry name" value="PROTON-TRANSLOCATING NADH-QUINONE OXIDOREDUCTASE, CHAIN M"/>
    <property type="match status" value="1"/>
</dbReference>
<dbReference type="OrthoDB" id="9807568at2"/>
<dbReference type="AlphaFoldDB" id="A0A372IU06"/>
<feature type="transmembrane region" description="Helical" evidence="7">
    <location>
        <begin position="107"/>
        <end position="138"/>
    </location>
</feature>
<feature type="transmembrane region" description="Helical" evidence="7">
    <location>
        <begin position="203"/>
        <end position="225"/>
    </location>
</feature>
<feature type="transmembrane region" description="Helical" evidence="7">
    <location>
        <begin position="333"/>
        <end position="355"/>
    </location>
</feature>
<dbReference type="InterPro" id="IPR001750">
    <property type="entry name" value="ND/Mrp_TM"/>
</dbReference>
<feature type="domain" description="NADH:quinone oxidoreductase/Mrp antiporter transmembrane" evidence="8">
    <location>
        <begin position="124"/>
        <end position="421"/>
    </location>
</feature>
<protein>
    <submittedName>
        <fullName evidence="9">NADH-quinone oxidoreductase subunit M</fullName>
    </submittedName>
</protein>
<evidence type="ECO:0000313" key="9">
    <source>
        <dbReference type="EMBL" id="RFU18427.1"/>
    </source>
</evidence>
<evidence type="ECO:0000313" key="10">
    <source>
        <dbReference type="Proteomes" id="UP000264702"/>
    </source>
</evidence>
<keyword evidence="3 6" id="KW-0812">Transmembrane</keyword>
<dbReference type="PANTHER" id="PTHR43507">
    <property type="entry name" value="NADH-UBIQUINONE OXIDOREDUCTASE CHAIN 4"/>
    <property type="match status" value="1"/>
</dbReference>
<feature type="transmembrane region" description="Helical" evidence="7">
    <location>
        <begin position="159"/>
        <end position="183"/>
    </location>
</feature>
<keyword evidence="4 7" id="KW-1133">Transmembrane helix</keyword>
<evidence type="ECO:0000256" key="2">
    <source>
        <dbReference type="ARBA" id="ARBA00009025"/>
    </source>
</evidence>
<feature type="transmembrane region" description="Helical" evidence="7">
    <location>
        <begin position="411"/>
        <end position="431"/>
    </location>
</feature>
<evidence type="ECO:0000256" key="3">
    <source>
        <dbReference type="ARBA" id="ARBA00022692"/>
    </source>
</evidence>
<dbReference type="Proteomes" id="UP000264702">
    <property type="component" value="Unassembled WGS sequence"/>
</dbReference>
<dbReference type="EMBL" id="QVQT01000001">
    <property type="protein sequence ID" value="RFU18427.1"/>
    <property type="molecule type" value="Genomic_DNA"/>
</dbReference>
<keyword evidence="5 7" id="KW-0472">Membrane</keyword>
<dbReference type="GO" id="GO:0008137">
    <property type="term" value="F:NADH dehydrogenase (ubiquinone) activity"/>
    <property type="evidence" value="ECO:0007669"/>
    <property type="project" value="InterPro"/>
</dbReference>
<comment type="caution">
    <text evidence="9">The sequence shown here is derived from an EMBL/GenBank/DDBJ whole genome shotgun (WGS) entry which is preliminary data.</text>
</comment>
<dbReference type="InterPro" id="IPR003918">
    <property type="entry name" value="NADH_UbQ_OxRdtase"/>
</dbReference>
<feature type="transmembrane region" description="Helical" evidence="7">
    <location>
        <begin position="375"/>
        <end position="399"/>
    </location>
</feature>
<feature type="transmembrane region" description="Helical" evidence="7">
    <location>
        <begin position="70"/>
        <end position="95"/>
    </location>
</feature>
<name>A0A372IU06_9BACT</name>
<evidence type="ECO:0000256" key="4">
    <source>
        <dbReference type="ARBA" id="ARBA00022989"/>
    </source>
</evidence>
<dbReference type="GO" id="GO:0003954">
    <property type="term" value="F:NADH dehydrogenase activity"/>
    <property type="evidence" value="ECO:0007669"/>
    <property type="project" value="TreeGrafter"/>
</dbReference>
<keyword evidence="10" id="KW-1185">Reference proteome</keyword>
<dbReference type="GO" id="GO:0015990">
    <property type="term" value="P:electron transport coupled proton transport"/>
    <property type="evidence" value="ECO:0007669"/>
    <property type="project" value="TreeGrafter"/>
</dbReference>
<dbReference type="PRINTS" id="PR01437">
    <property type="entry name" value="NUOXDRDTASE4"/>
</dbReference>
<dbReference type="Pfam" id="PF00361">
    <property type="entry name" value="Proton_antipo_M"/>
    <property type="match status" value="1"/>
</dbReference>
<organism evidence="9 10">
    <name type="scientific">Paracidobacterium acidisoli</name>
    <dbReference type="NCBI Taxonomy" id="2303751"/>
    <lineage>
        <taxon>Bacteria</taxon>
        <taxon>Pseudomonadati</taxon>
        <taxon>Acidobacteriota</taxon>
        <taxon>Terriglobia</taxon>
        <taxon>Terriglobales</taxon>
        <taxon>Acidobacteriaceae</taxon>
        <taxon>Paracidobacterium</taxon>
    </lineage>
</organism>
<evidence type="ECO:0000256" key="7">
    <source>
        <dbReference type="SAM" id="Phobius"/>
    </source>
</evidence>
<dbReference type="RefSeq" id="WP_117297720.1">
    <property type="nucleotide sequence ID" value="NZ_QVQT02000001.1"/>
</dbReference>
<evidence type="ECO:0000256" key="1">
    <source>
        <dbReference type="ARBA" id="ARBA00004127"/>
    </source>
</evidence>
<feature type="transmembrane region" description="Helical" evidence="7">
    <location>
        <begin position="280"/>
        <end position="298"/>
    </location>
</feature>
<reference evidence="9 10" key="1">
    <citation type="submission" date="2018-08" db="EMBL/GenBank/DDBJ databases">
        <title>Acidipila sp. 4G-K13, an acidobacterium isolated from forest soil.</title>
        <authorList>
            <person name="Gao Z.-H."/>
            <person name="Qiu L.-H."/>
        </authorList>
    </citation>
    <scope>NUCLEOTIDE SEQUENCE [LARGE SCALE GENOMIC DNA]</scope>
    <source>
        <strain evidence="9 10">4G-K13</strain>
    </source>
</reference>
<dbReference type="GO" id="GO:0016020">
    <property type="term" value="C:membrane"/>
    <property type="evidence" value="ECO:0007669"/>
    <property type="project" value="UniProtKB-SubCell"/>
</dbReference>
<dbReference type="GO" id="GO:0012505">
    <property type="term" value="C:endomembrane system"/>
    <property type="evidence" value="ECO:0007669"/>
    <property type="project" value="UniProtKB-SubCell"/>
</dbReference>
<gene>
    <name evidence="9" type="ORF">D0Y96_02370</name>
</gene>
<accession>A0A372IU06</accession>
<evidence type="ECO:0000259" key="8">
    <source>
        <dbReference type="Pfam" id="PF00361"/>
    </source>
</evidence>
<evidence type="ECO:0000256" key="6">
    <source>
        <dbReference type="RuleBase" id="RU000320"/>
    </source>
</evidence>
<proteinExistence type="inferred from homology"/>
<feature type="transmembrane region" description="Helical" evidence="7">
    <location>
        <begin position="237"/>
        <end position="260"/>
    </location>
</feature>
<feature type="transmembrane region" description="Helical" evidence="7">
    <location>
        <begin position="28"/>
        <end position="49"/>
    </location>
</feature>
<feature type="transmembrane region" description="Helical" evidence="7">
    <location>
        <begin position="305"/>
        <end position="327"/>
    </location>
</feature>
<dbReference type="NCBIfam" id="TIGR01972">
    <property type="entry name" value="NDH_I_M"/>
    <property type="match status" value="1"/>
</dbReference>
<dbReference type="GO" id="GO:0042773">
    <property type="term" value="P:ATP synthesis coupled electron transport"/>
    <property type="evidence" value="ECO:0007669"/>
    <property type="project" value="InterPro"/>
</dbReference>
<sequence length="501" mass="54326">MLAWTIYISFLGAAAVMAVPRENARPARWIALLCALAGFGITLAAAMQYRAGELMTVADARWIPQLGIEYHLAIDGISLTLLLLTGIAAIAGILFSWNIERRVQEFFALYLALIGGVYGVFLSFDLFLLFIFYEIAIIPKYFLIAIWGSTRREYAAMKLALYSFVGSAMVLAGMIAAFVTAGATTMNLAELARYPFPVHFQMWAFPLVFVGFAILAGLWPFHTWAPTGHVAAPTAASMLLAGVVMKLGAYGCLRVAMMLFPQGLDPWGFHVLGFGSWRDVFALMALIGILYGATVALVQKDFKFVIGYSSVSHMGFVLLGLMTLNLIGLDGAVLQMFSHGVIAGLLFAVVGRMIYDRTHTRNLNELETMRLSRSLPFAAVTFIVAAMASIGLPGFSGFIAELQILIGAWRAFPAFAMLAGVGILVGIAFTWRALQKAFFGEAAPAAEAHPLPPVTLPEKLGALLLMTATLVIGLYPRLLVDLILPSLNSPLFAGLHKAVWR</sequence>
<dbReference type="InterPro" id="IPR010227">
    <property type="entry name" value="NADH_Q_OxRdtase_chainM/4"/>
</dbReference>
<evidence type="ECO:0000256" key="5">
    <source>
        <dbReference type="ARBA" id="ARBA00023136"/>
    </source>
</evidence>